<dbReference type="AlphaFoldDB" id="A0A2V3IV89"/>
<dbReference type="EMBL" id="NBIV01000045">
    <property type="protein sequence ID" value="PXF46058.1"/>
    <property type="molecule type" value="Genomic_DNA"/>
</dbReference>
<name>A0A2V3IV89_9FLOR</name>
<organism evidence="1 2">
    <name type="scientific">Gracilariopsis chorda</name>
    <dbReference type="NCBI Taxonomy" id="448386"/>
    <lineage>
        <taxon>Eukaryota</taxon>
        <taxon>Rhodophyta</taxon>
        <taxon>Florideophyceae</taxon>
        <taxon>Rhodymeniophycidae</taxon>
        <taxon>Gracilariales</taxon>
        <taxon>Gracilariaceae</taxon>
        <taxon>Gracilariopsis</taxon>
    </lineage>
</organism>
<gene>
    <name evidence="1" type="ORF">BWQ96_04158</name>
</gene>
<dbReference type="Proteomes" id="UP000247409">
    <property type="component" value="Unassembled WGS sequence"/>
</dbReference>
<proteinExistence type="predicted"/>
<evidence type="ECO:0000313" key="2">
    <source>
        <dbReference type="Proteomes" id="UP000247409"/>
    </source>
</evidence>
<sequence length="224" mass="25183">MEGHGYHRAIQGGGTGNGFKQPRQICEYEPVVLAKLQLQLLESFDVEDNYELDENEKNKRWVWKREAKDRLKALLKRKRVVRMDCSTPLTMTALNMNGVDDRSKASDNHNSLGEEQHVLLAPSDSDYEKEKACLLKTGHLNARDVPRPNLFLIFLVRLKTLLSCGGLGAKTWGLSLCDCFSRLRHAEASSITTVISIGMGASKKHRSTDSKILLSLSRSMDQLI</sequence>
<reference evidence="1 2" key="1">
    <citation type="journal article" date="2018" name="Mol. Biol. Evol.">
        <title>Analysis of the draft genome of the red seaweed Gracilariopsis chorda provides insights into genome size evolution in Rhodophyta.</title>
        <authorList>
            <person name="Lee J."/>
            <person name="Yang E.C."/>
            <person name="Graf L."/>
            <person name="Yang J.H."/>
            <person name="Qiu H."/>
            <person name="Zel Zion U."/>
            <person name="Chan C.X."/>
            <person name="Stephens T.G."/>
            <person name="Weber A.P.M."/>
            <person name="Boo G.H."/>
            <person name="Boo S.M."/>
            <person name="Kim K.M."/>
            <person name="Shin Y."/>
            <person name="Jung M."/>
            <person name="Lee S.J."/>
            <person name="Yim H.S."/>
            <person name="Lee J.H."/>
            <person name="Bhattacharya D."/>
            <person name="Yoon H.S."/>
        </authorList>
    </citation>
    <scope>NUCLEOTIDE SEQUENCE [LARGE SCALE GENOMIC DNA]</scope>
    <source>
        <strain evidence="1 2">SKKU-2015</strain>
        <tissue evidence="1">Whole body</tissue>
    </source>
</reference>
<evidence type="ECO:0000313" key="1">
    <source>
        <dbReference type="EMBL" id="PXF46058.1"/>
    </source>
</evidence>
<accession>A0A2V3IV89</accession>
<keyword evidence="2" id="KW-1185">Reference proteome</keyword>
<protein>
    <submittedName>
        <fullName evidence="1">Uncharacterized protein</fullName>
    </submittedName>
</protein>
<comment type="caution">
    <text evidence="1">The sequence shown here is derived from an EMBL/GenBank/DDBJ whole genome shotgun (WGS) entry which is preliminary data.</text>
</comment>